<dbReference type="SUPFAM" id="SSF50475">
    <property type="entry name" value="FMN-binding split barrel"/>
    <property type="match status" value="1"/>
</dbReference>
<dbReference type="InterPro" id="IPR052019">
    <property type="entry name" value="F420H2_bilvrd_red/Heme_oxyg"/>
</dbReference>
<keyword evidence="1" id="KW-0560">Oxidoreductase</keyword>
<dbReference type="Pfam" id="PF01243">
    <property type="entry name" value="PNPOx_N"/>
    <property type="match status" value="1"/>
</dbReference>
<evidence type="ECO:0000256" key="1">
    <source>
        <dbReference type="ARBA" id="ARBA00023002"/>
    </source>
</evidence>
<dbReference type="GO" id="GO:0016627">
    <property type="term" value="F:oxidoreductase activity, acting on the CH-CH group of donors"/>
    <property type="evidence" value="ECO:0007669"/>
    <property type="project" value="TreeGrafter"/>
</dbReference>
<dbReference type="OrthoDB" id="162914at2"/>
<dbReference type="InterPro" id="IPR011576">
    <property type="entry name" value="Pyridox_Oxase_N"/>
</dbReference>
<evidence type="ECO:0000313" key="3">
    <source>
        <dbReference type="EMBL" id="PKW15531.1"/>
    </source>
</evidence>
<dbReference type="PANTHER" id="PTHR35176:SF6">
    <property type="entry name" value="HEME OXYGENASE HI_0854-RELATED"/>
    <property type="match status" value="1"/>
</dbReference>
<evidence type="ECO:0000259" key="2">
    <source>
        <dbReference type="Pfam" id="PF01243"/>
    </source>
</evidence>
<feature type="domain" description="Pyridoxamine 5'-phosphate oxidase N-terminal" evidence="2">
    <location>
        <begin position="7"/>
        <end position="129"/>
    </location>
</feature>
<sequence>MPKEEMPPDVHELLSRPNPAVIATVNAAGAPVSVATWYLWDSGKVLVNMDASRARLKHVRADPRVSLTVLDSASWYRHVSLRGRVTALEDDPDLTDIDRLAQHYLGEPYPVRDRPRVSGWIEVDAWHSWGG</sequence>
<dbReference type="STRING" id="994479.GCA_000194155_03811"/>
<keyword evidence="4" id="KW-1185">Reference proteome</keyword>
<evidence type="ECO:0000313" key="4">
    <source>
        <dbReference type="Proteomes" id="UP000233786"/>
    </source>
</evidence>
<dbReference type="GO" id="GO:0070967">
    <property type="term" value="F:coenzyme F420 binding"/>
    <property type="evidence" value="ECO:0007669"/>
    <property type="project" value="TreeGrafter"/>
</dbReference>
<reference evidence="3" key="1">
    <citation type="submission" date="2017-12" db="EMBL/GenBank/DDBJ databases">
        <title>Sequencing the genomes of 1000 Actinobacteria strains.</title>
        <authorList>
            <person name="Klenk H.-P."/>
        </authorList>
    </citation>
    <scope>NUCLEOTIDE SEQUENCE [LARGE SCALE GENOMIC DNA]</scope>
    <source>
        <strain evidence="3">DSM 44228</strain>
    </source>
</reference>
<dbReference type="AlphaFoldDB" id="A0A2N3XY25"/>
<dbReference type="EMBL" id="PJNB01000001">
    <property type="protein sequence ID" value="PKW15531.1"/>
    <property type="molecule type" value="Genomic_DNA"/>
</dbReference>
<protein>
    <submittedName>
        <fullName evidence="3">PPOX class probable F420-dependent enzyme</fullName>
    </submittedName>
</protein>
<comment type="caution">
    <text evidence="3">The sequence shown here is derived from an EMBL/GenBank/DDBJ whole genome shotgun (WGS) entry which is preliminary data.</text>
</comment>
<name>A0A2N3XY25_SACSN</name>
<gene>
    <name evidence="3" type="ORF">A8926_3256</name>
</gene>
<dbReference type="InterPro" id="IPR019920">
    <property type="entry name" value="F420-binding_dom_put"/>
</dbReference>
<dbReference type="NCBIfam" id="TIGR03618">
    <property type="entry name" value="Rv1155_F420"/>
    <property type="match status" value="1"/>
</dbReference>
<dbReference type="RefSeq" id="WP_010307523.1">
    <property type="nucleotide sequence ID" value="NZ_CP061007.1"/>
</dbReference>
<proteinExistence type="predicted"/>
<dbReference type="InterPro" id="IPR012349">
    <property type="entry name" value="Split_barrel_FMN-bd"/>
</dbReference>
<organism evidence="3 4">
    <name type="scientific">Saccharopolyspora spinosa</name>
    <dbReference type="NCBI Taxonomy" id="60894"/>
    <lineage>
        <taxon>Bacteria</taxon>
        <taxon>Bacillati</taxon>
        <taxon>Actinomycetota</taxon>
        <taxon>Actinomycetes</taxon>
        <taxon>Pseudonocardiales</taxon>
        <taxon>Pseudonocardiaceae</taxon>
        <taxon>Saccharopolyspora</taxon>
    </lineage>
</organism>
<dbReference type="PANTHER" id="PTHR35176">
    <property type="entry name" value="HEME OXYGENASE HI_0854-RELATED"/>
    <property type="match status" value="1"/>
</dbReference>
<dbReference type="Gene3D" id="2.30.110.10">
    <property type="entry name" value="Electron Transport, Fmn-binding Protein, Chain A"/>
    <property type="match status" value="1"/>
</dbReference>
<accession>A0A2N3XY25</accession>
<dbReference type="Proteomes" id="UP000233786">
    <property type="component" value="Unassembled WGS sequence"/>
</dbReference>
<dbReference type="GO" id="GO:0005829">
    <property type="term" value="C:cytosol"/>
    <property type="evidence" value="ECO:0007669"/>
    <property type="project" value="TreeGrafter"/>
</dbReference>